<feature type="binding site" evidence="8">
    <location>
        <position position="87"/>
    </location>
    <ligand>
        <name>Zn(2+)</name>
        <dbReference type="ChEBI" id="CHEBI:29105"/>
        <note>catalytic</note>
    </ligand>
</feature>
<accession>A0A2T4DV58</accession>
<evidence type="ECO:0000256" key="4">
    <source>
        <dbReference type="ARBA" id="ARBA00022723"/>
    </source>
</evidence>
<dbReference type="GO" id="GO:0002100">
    <property type="term" value="P:tRNA wobble adenosine to inosine editing"/>
    <property type="evidence" value="ECO:0007669"/>
    <property type="project" value="UniProtKB-UniRule"/>
</dbReference>
<protein>
    <recommendedName>
        <fullName evidence="8">tRNA-specific adenosine deaminase</fullName>
        <ecNumber evidence="8">3.5.4.33</ecNumber>
    </recommendedName>
</protein>
<dbReference type="SUPFAM" id="SSF53927">
    <property type="entry name" value="Cytidine deaminase-like"/>
    <property type="match status" value="1"/>
</dbReference>
<keyword evidence="5 8" id="KW-0378">Hydrolase</keyword>
<dbReference type="HAMAP" id="MF_00972">
    <property type="entry name" value="tRNA_aden_deaminase"/>
    <property type="match status" value="1"/>
</dbReference>
<dbReference type="GO" id="GO:0008270">
    <property type="term" value="F:zinc ion binding"/>
    <property type="evidence" value="ECO:0007669"/>
    <property type="project" value="UniProtKB-UniRule"/>
</dbReference>
<proteinExistence type="inferred from homology"/>
<reference evidence="10 11" key="1">
    <citation type="submission" date="2018-03" db="EMBL/GenBank/DDBJ databases">
        <title>Cross-interface Injection: A General Nanoliter Liquid Handling Method Applied to Single Cells Genome Amplification Automated Nanoliter Liquid Handling Applied to Single Cell Multiple Displacement Amplification.</title>
        <authorList>
            <person name="Yun J."/>
            <person name="Xu P."/>
            <person name="Xu J."/>
            <person name="Dai X."/>
            <person name="Wang Y."/>
            <person name="Zheng X."/>
            <person name="Cao C."/>
            <person name="Yi Q."/>
            <person name="Zhu Y."/>
            <person name="Wang L."/>
            <person name="Dong Z."/>
            <person name="Huang Y."/>
            <person name="Huang L."/>
            <person name="Du W."/>
        </authorList>
    </citation>
    <scope>NUCLEOTIDE SEQUENCE [LARGE SCALE GENOMIC DNA]</scope>
    <source>
        <strain evidence="10 11">Z-D1-2</strain>
    </source>
</reference>
<dbReference type="PROSITE" id="PS00903">
    <property type="entry name" value="CYT_DCMP_DEAMINASES_1"/>
    <property type="match status" value="1"/>
</dbReference>
<feature type="domain" description="CMP/dCMP-type deaminase" evidence="9">
    <location>
        <begin position="6"/>
        <end position="116"/>
    </location>
</feature>
<evidence type="ECO:0000256" key="6">
    <source>
        <dbReference type="ARBA" id="ARBA00022833"/>
    </source>
</evidence>
<comment type="subunit">
    <text evidence="2 8">Homodimer.</text>
</comment>
<evidence type="ECO:0000256" key="1">
    <source>
        <dbReference type="ARBA" id="ARBA00010669"/>
    </source>
</evidence>
<dbReference type="PROSITE" id="PS51747">
    <property type="entry name" value="CYT_DCMP_DEAMINASES_2"/>
    <property type="match status" value="1"/>
</dbReference>
<dbReference type="Proteomes" id="UP000240608">
    <property type="component" value="Unassembled WGS sequence"/>
</dbReference>
<keyword evidence="6 8" id="KW-0862">Zinc</keyword>
<evidence type="ECO:0000259" key="9">
    <source>
        <dbReference type="PROSITE" id="PS51747"/>
    </source>
</evidence>
<comment type="catalytic activity">
    <reaction evidence="7 8">
        <text>adenosine(34) in tRNA + H2O + H(+) = inosine(34) in tRNA + NH4(+)</text>
        <dbReference type="Rhea" id="RHEA:43168"/>
        <dbReference type="Rhea" id="RHEA-COMP:10373"/>
        <dbReference type="Rhea" id="RHEA-COMP:10374"/>
        <dbReference type="ChEBI" id="CHEBI:15377"/>
        <dbReference type="ChEBI" id="CHEBI:15378"/>
        <dbReference type="ChEBI" id="CHEBI:28938"/>
        <dbReference type="ChEBI" id="CHEBI:74411"/>
        <dbReference type="ChEBI" id="CHEBI:82852"/>
        <dbReference type="EC" id="3.5.4.33"/>
    </reaction>
</comment>
<feature type="binding site" evidence="8">
    <location>
        <position position="90"/>
    </location>
    <ligand>
        <name>Zn(2+)</name>
        <dbReference type="ChEBI" id="CHEBI:29105"/>
        <note>catalytic</note>
    </ligand>
</feature>
<dbReference type="PANTHER" id="PTHR11079">
    <property type="entry name" value="CYTOSINE DEAMINASE FAMILY MEMBER"/>
    <property type="match status" value="1"/>
</dbReference>
<dbReference type="AlphaFoldDB" id="A0A2T4DV58"/>
<evidence type="ECO:0000256" key="8">
    <source>
        <dbReference type="HAMAP-Rule" id="MF_00972"/>
    </source>
</evidence>
<dbReference type="InterPro" id="IPR016193">
    <property type="entry name" value="Cytidine_deaminase-like"/>
</dbReference>
<evidence type="ECO:0000256" key="3">
    <source>
        <dbReference type="ARBA" id="ARBA00022694"/>
    </source>
</evidence>
<feature type="binding site" evidence="8">
    <location>
        <position position="57"/>
    </location>
    <ligand>
        <name>Zn(2+)</name>
        <dbReference type="ChEBI" id="CHEBI:29105"/>
        <note>catalytic</note>
    </ligand>
</feature>
<comment type="cofactor">
    <cofactor evidence="8">
        <name>Zn(2+)</name>
        <dbReference type="ChEBI" id="CHEBI:29105"/>
    </cofactor>
    <text evidence="8">Binds 1 zinc ion per subunit.</text>
</comment>
<evidence type="ECO:0000256" key="7">
    <source>
        <dbReference type="ARBA" id="ARBA00048045"/>
    </source>
</evidence>
<dbReference type="EMBL" id="PYVU01000007">
    <property type="protein sequence ID" value="PTB97693.1"/>
    <property type="molecule type" value="Genomic_DNA"/>
</dbReference>
<dbReference type="InterPro" id="IPR002125">
    <property type="entry name" value="CMP_dCMP_dom"/>
</dbReference>
<dbReference type="Pfam" id="PF00383">
    <property type="entry name" value="dCMP_cyt_deam_1"/>
    <property type="match status" value="1"/>
</dbReference>
<evidence type="ECO:0000313" key="10">
    <source>
        <dbReference type="EMBL" id="PTB97693.1"/>
    </source>
</evidence>
<dbReference type="EC" id="3.5.4.33" evidence="8"/>
<evidence type="ECO:0000256" key="5">
    <source>
        <dbReference type="ARBA" id="ARBA00022801"/>
    </source>
</evidence>
<dbReference type="InterPro" id="IPR016192">
    <property type="entry name" value="APOBEC/CMP_deaminase_Zn-bd"/>
</dbReference>
<keyword evidence="4 8" id="KW-0479">Metal-binding</keyword>
<comment type="similarity">
    <text evidence="1">Belongs to the cytidine and deoxycytidylate deaminase family. ADAT2 subfamily.</text>
</comment>
<dbReference type="InterPro" id="IPR028883">
    <property type="entry name" value="tRNA_aden_deaminase"/>
</dbReference>
<feature type="active site" description="Proton donor" evidence="8">
    <location>
        <position position="59"/>
    </location>
</feature>
<dbReference type="PANTHER" id="PTHR11079:SF202">
    <property type="entry name" value="TRNA-SPECIFIC ADENOSINE DEAMINASE"/>
    <property type="match status" value="1"/>
</dbReference>
<evidence type="ECO:0000313" key="11">
    <source>
        <dbReference type="Proteomes" id="UP000240608"/>
    </source>
</evidence>
<comment type="function">
    <text evidence="8">Catalyzes the deamination of adenosine to inosine at the wobble position 34 of tRNA(Arg2).</text>
</comment>
<gene>
    <name evidence="8" type="primary">tadA</name>
    <name evidence="10" type="ORF">C9994_01580</name>
</gene>
<comment type="caution">
    <text evidence="10">The sequence shown here is derived from an EMBL/GenBank/DDBJ whole genome shotgun (WGS) entry which is preliminary data.</text>
</comment>
<keyword evidence="3 8" id="KW-0819">tRNA processing</keyword>
<evidence type="ECO:0000256" key="2">
    <source>
        <dbReference type="ARBA" id="ARBA00011738"/>
    </source>
</evidence>
<dbReference type="CDD" id="cd01285">
    <property type="entry name" value="nucleoside_deaminase"/>
    <property type="match status" value="1"/>
</dbReference>
<dbReference type="GO" id="GO:0052717">
    <property type="term" value="F:tRNA-specific adenosine-34 deaminase activity"/>
    <property type="evidence" value="ECO:0007669"/>
    <property type="project" value="UniProtKB-UniRule"/>
</dbReference>
<organism evidence="10 11">
    <name type="scientific">Marivirga lumbricoides</name>
    <dbReference type="NCBI Taxonomy" id="1046115"/>
    <lineage>
        <taxon>Bacteria</taxon>
        <taxon>Pseudomonadati</taxon>
        <taxon>Bacteroidota</taxon>
        <taxon>Cytophagia</taxon>
        <taxon>Cytophagales</taxon>
        <taxon>Marivirgaceae</taxon>
        <taxon>Marivirga</taxon>
    </lineage>
</organism>
<dbReference type="Gene3D" id="3.40.140.10">
    <property type="entry name" value="Cytidine Deaminase, domain 2"/>
    <property type="match status" value="1"/>
</dbReference>
<sequence length="151" mass="16922">MELTVYSDEHYMKEALKQAQMAFDQDEIPVGAIVVCQKTIIARAYNQTEMLNDVTAHAEMLAITSAANYLGGKYLKDCTLYVTMEPCGMCAGALFWSQINKIVYALPDEKRGFTKINPAMIHPKTEVRAGLMASESKQLIDAFFTNARRKN</sequence>
<name>A0A2T4DV58_9BACT</name>